<evidence type="ECO:0000256" key="1">
    <source>
        <dbReference type="ARBA" id="ARBA00004651"/>
    </source>
</evidence>
<feature type="transmembrane region" description="Helical" evidence="6">
    <location>
        <begin position="166"/>
        <end position="192"/>
    </location>
</feature>
<feature type="transmembrane region" description="Helical" evidence="6">
    <location>
        <begin position="20"/>
        <end position="42"/>
    </location>
</feature>
<feature type="domain" description="ABC3 transporter permease C-terminal" evidence="7">
    <location>
        <begin position="175"/>
        <end position="294"/>
    </location>
</feature>
<keyword evidence="2" id="KW-1003">Cell membrane</keyword>
<evidence type="ECO:0000256" key="4">
    <source>
        <dbReference type="ARBA" id="ARBA00022989"/>
    </source>
</evidence>
<evidence type="ECO:0000256" key="5">
    <source>
        <dbReference type="ARBA" id="ARBA00023136"/>
    </source>
</evidence>
<dbReference type="EMBL" id="JAAQPH010000004">
    <property type="protein sequence ID" value="NIA68422.1"/>
    <property type="molecule type" value="Genomic_DNA"/>
</dbReference>
<proteinExistence type="predicted"/>
<name>A0A967C8I4_9PROT</name>
<keyword evidence="3 6" id="KW-0812">Transmembrane</keyword>
<gene>
    <name evidence="8" type="ORF">HBA54_07435</name>
</gene>
<evidence type="ECO:0000256" key="2">
    <source>
        <dbReference type="ARBA" id="ARBA00022475"/>
    </source>
</evidence>
<accession>A0A967C8I4</accession>
<keyword evidence="5 6" id="KW-0472">Membrane</keyword>
<dbReference type="Proteomes" id="UP000761264">
    <property type="component" value="Unassembled WGS sequence"/>
</dbReference>
<dbReference type="GO" id="GO:0032153">
    <property type="term" value="C:cell division site"/>
    <property type="evidence" value="ECO:0007669"/>
    <property type="project" value="TreeGrafter"/>
</dbReference>
<comment type="subcellular location">
    <subcellularLocation>
        <location evidence="1">Cell membrane</location>
        <topology evidence="1">Multi-pass membrane protein</topology>
    </subcellularLocation>
</comment>
<evidence type="ECO:0000256" key="6">
    <source>
        <dbReference type="SAM" id="Phobius"/>
    </source>
</evidence>
<dbReference type="InterPro" id="IPR003838">
    <property type="entry name" value="ABC3_permease_C"/>
</dbReference>
<dbReference type="PANTHER" id="PTHR47755">
    <property type="entry name" value="CELL DIVISION PROTEIN FTSX"/>
    <property type="match status" value="1"/>
</dbReference>
<dbReference type="RefSeq" id="WP_167222961.1">
    <property type="nucleotide sequence ID" value="NZ_JAAQPH010000004.1"/>
</dbReference>
<protein>
    <recommendedName>
        <fullName evidence="7">ABC3 transporter permease C-terminal domain-containing protein</fullName>
    </recommendedName>
</protein>
<keyword evidence="9" id="KW-1185">Reference proteome</keyword>
<reference evidence="8" key="1">
    <citation type="submission" date="2020-03" db="EMBL/GenBank/DDBJ databases">
        <title>Genome of Pelagibius litoralis DSM 21314T.</title>
        <authorList>
            <person name="Wang G."/>
        </authorList>
    </citation>
    <scope>NUCLEOTIDE SEQUENCE</scope>
    <source>
        <strain evidence="8">DSM 21314</strain>
    </source>
</reference>
<evidence type="ECO:0000259" key="7">
    <source>
        <dbReference type="Pfam" id="PF02687"/>
    </source>
</evidence>
<evidence type="ECO:0000313" key="8">
    <source>
        <dbReference type="EMBL" id="NIA68422.1"/>
    </source>
</evidence>
<sequence length="299" mass="31773">MSRRRKHQAVPLDRDASGRYLPLLVAIMVYLAALALAGAMVANKLASRWDSGLAGALTVQLPAAAPAAENATGNDPVLPAVVALLEQTQGVIAVDAMQTSEISALLEPWLGDAVLAGDLPLPRLIAVTVDAGQPPDLAALRRSVLAIAPGSLVDDHQRWLSHLLDLAWAVEIMAIVIVAMVVCAAAIMVAFVTRMGLAAHEQAIELLHLIGAQDSYVARQFQNHALSLGLRGGLIGLLCALPTLYLGRHLLQRINSGLLPEMSLLPHEWSLLILLPVASALVTMLTARFTVLRTLARMP</sequence>
<dbReference type="AlphaFoldDB" id="A0A967C8I4"/>
<dbReference type="PANTHER" id="PTHR47755:SF1">
    <property type="entry name" value="CELL DIVISION PROTEIN FTSX"/>
    <property type="match status" value="1"/>
</dbReference>
<dbReference type="InterPro" id="IPR004513">
    <property type="entry name" value="FtsX"/>
</dbReference>
<evidence type="ECO:0000313" key="9">
    <source>
        <dbReference type="Proteomes" id="UP000761264"/>
    </source>
</evidence>
<organism evidence="8 9">
    <name type="scientific">Pelagibius litoralis</name>
    <dbReference type="NCBI Taxonomy" id="374515"/>
    <lineage>
        <taxon>Bacteria</taxon>
        <taxon>Pseudomonadati</taxon>
        <taxon>Pseudomonadota</taxon>
        <taxon>Alphaproteobacteria</taxon>
        <taxon>Rhodospirillales</taxon>
        <taxon>Rhodovibrionaceae</taxon>
        <taxon>Pelagibius</taxon>
    </lineage>
</organism>
<feature type="transmembrane region" description="Helical" evidence="6">
    <location>
        <begin position="228"/>
        <end position="251"/>
    </location>
</feature>
<feature type="transmembrane region" description="Helical" evidence="6">
    <location>
        <begin position="271"/>
        <end position="291"/>
    </location>
</feature>
<dbReference type="GO" id="GO:0051301">
    <property type="term" value="P:cell division"/>
    <property type="evidence" value="ECO:0007669"/>
    <property type="project" value="InterPro"/>
</dbReference>
<keyword evidence="4 6" id="KW-1133">Transmembrane helix</keyword>
<dbReference type="GO" id="GO:0005886">
    <property type="term" value="C:plasma membrane"/>
    <property type="evidence" value="ECO:0007669"/>
    <property type="project" value="UniProtKB-SubCell"/>
</dbReference>
<evidence type="ECO:0000256" key="3">
    <source>
        <dbReference type="ARBA" id="ARBA00022692"/>
    </source>
</evidence>
<dbReference type="Pfam" id="PF02687">
    <property type="entry name" value="FtsX"/>
    <property type="match status" value="1"/>
</dbReference>
<comment type="caution">
    <text evidence="8">The sequence shown here is derived from an EMBL/GenBank/DDBJ whole genome shotgun (WGS) entry which is preliminary data.</text>
</comment>